<evidence type="ECO:0000256" key="2">
    <source>
        <dbReference type="SAM" id="MobiDB-lite"/>
    </source>
</evidence>
<keyword evidence="1" id="KW-0175">Coiled coil</keyword>
<dbReference type="Pfam" id="PF24994">
    <property type="entry name" value="GIL1_IRKI_C"/>
    <property type="match status" value="1"/>
</dbReference>
<dbReference type="Pfam" id="PF04859">
    <property type="entry name" value="DUF641"/>
    <property type="match status" value="1"/>
</dbReference>
<feature type="coiled-coil region" evidence="1">
    <location>
        <begin position="128"/>
        <end position="162"/>
    </location>
</feature>
<feature type="domain" description="GIL1/IRKI C-terminal" evidence="4">
    <location>
        <begin position="354"/>
        <end position="408"/>
    </location>
</feature>
<accession>A0A6N2LEC9</accession>
<proteinExistence type="predicted"/>
<reference evidence="5" key="1">
    <citation type="submission" date="2019-03" db="EMBL/GenBank/DDBJ databases">
        <authorList>
            <person name="Mank J."/>
            <person name="Almeida P."/>
        </authorList>
    </citation>
    <scope>NUCLEOTIDE SEQUENCE</scope>
    <source>
        <strain evidence="5">78183</strain>
    </source>
</reference>
<organism evidence="5">
    <name type="scientific">Salix viminalis</name>
    <name type="common">Common osier</name>
    <name type="synonym">Basket willow</name>
    <dbReference type="NCBI Taxonomy" id="40686"/>
    <lineage>
        <taxon>Eukaryota</taxon>
        <taxon>Viridiplantae</taxon>
        <taxon>Streptophyta</taxon>
        <taxon>Embryophyta</taxon>
        <taxon>Tracheophyta</taxon>
        <taxon>Spermatophyta</taxon>
        <taxon>Magnoliopsida</taxon>
        <taxon>eudicotyledons</taxon>
        <taxon>Gunneridae</taxon>
        <taxon>Pentapetalae</taxon>
        <taxon>rosids</taxon>
        <taxon>fabids</taxon>
        <taxon>Malpighiales</taxon>
        <taxon>Salicaceae</taxon>
        <taxon>Saliceae</taxon>
        <taxon>Salix</taxon>
    </lineage>
</organism>
<evidence type="ECO:0000259" key="4">
    <source>
        <dbReference type="Pfam" id="PF24994"/>
    </source>
</evidence>
<dbReference type="InterPro" id="IPR056813">
    <property type="entry name" value="GIL1_IRKI_C"/>
</dbReference>
<feature type="region of interest" description="Disordered" evidence="2">
    <location>
        <begin position="18"/>
        <end position="44"/>
    </location>
</feature>
<sequence length="448" mass="51587">MRSIGVLSNDHRYQNNLIGNRDGTLMGEDSSDATEETEFDGEKIHPQPGVVRSKSNICGDKDIVELFSTVSALKLAYIQLQQAHIPYDPDKIVAADELVVVQLEALRKFKKAFKEKRFLETKLDPSRFDCLRSEIDVFEKLLENLKSQNRDKDAEIVRLQQELYDLDSGNMALAEKIRGKSLERENMRILNVSMFEDVFRRASKSIHDFGRPIISLMQTSGWDLNLAAKSIENGVVYAKRSDKKYAFEAYIARRMFHGLSLKSYNVDDVLRFDDPIDSLIENPSSEFANFCGKKYMFVVHPMMEMSFFRNLDQRMLVLRGKHPRTPFYQIFARMAKWVWILQGIATSIDPNSQIFSVNRGSKFSDVYMESVEEKKEGVVVSDGEQSNFKVEFMVMPGFRIGSTLLKSRRLEEMDERDDKDRLCSFKGAESLGTIYFSVVIIRREQVLA</sequence>
<gene>
    <name evidence="5" type="ORF">SVIM_LOCUS217528</name>
</gene>
<feature type="domain" description="DUF641" evidence="3">
    <location>
        <begin position="60"/>
        <end position="176"/>
    </location>
</feature>
<dbReference type="PANTHER" id="PTHR31161">
    <property type="entry name" value="PROTEIN GRAVITROPIC IN THE LIGHT 1"/>
    <property type="match status" value="1"/>
</dbReference>
<dbReference type="InterPro" id="IPR040225">
    <property type="entry name" value="GIL1-like"/>
</dbReference>
<evidence type="ECO:0000256" key="1">
    <source>
        <dbReference type="SAM" id="Coils"/>
    </source>
</evidence>
<dbReference type="GO" id="GO:0009959">
    <property type="term" value="P:negative gravitropism"/>
    <property type="evidence" value="ECO:0007669"/>
    <property type="project" value="InterPro"/>
</dbReference>
<dbReference type="AlphaFoldDB" id="A0A6N2LEC9"/>
<evidence type="ECO:0000313" key="5">
    <source>
        <dbReference type="EMBL" id="VFU39277.1"/>
    </source>
</evidence>
<dbReference type="InterPro" id="IPR006943">
    <property type="entry name" value="DUF641_pln"/>
</dbReference>
<evidence type="ECO:0000259" key="3">
    <source>
        <dbReference type="Pfam" id="PF04859"/>
    </source>
</evidence>
<protein>
    <submittedName>
        <fullName evidence="5">Uncharacterized protein</fullName>
    </submittedName>
</protein>
<name>A0A6N2LEC9_SALVM</name>
<dbReference type="EMBL" id="CAADRP010001524">
    <property type="protein sequence ID" value="VFU39277.1"/>
    <property type="molecule type" value="Genomic_DNA"/>
</dbReference>
<feature type="compositionally biased region" description="Acidic residues" evidence="2">
    <location>
        <begin position="29"/>
        <end position="39"/>
    </location>
</feature>
<dbReference type="GO" id="GO:0009639">
    <property type="term" value="P:response to red or far red light"/>
    <property type="evidence" value="ECO:0007669"/>
    <property type="project" value="InterPro"/>
</dbReference>